<evidence type="ECO:0000313" key="3">
    <source>
        <dbReference type="Proteomes" id="UP001273166"/>
    </source>
</evidence>
<feature type="compositionally biased region" description="Low complexity" evidence="1">
    <location>
        <begin position="371"/>
        <end position="391"/>
    </location>
</feature>
<protein>
    <recommendedName>
        <fullName evidence="4">Transcription factor</fullName>
    </recommendedName>
</protein>
<dbReference type="AlphaFoldDB" id="A0AAJ0M7A6"/>
<evidence type="ECO:0008006" key="4">
    <source>
        <dbReference type="Google" id="ProtNLM"/>
    </source>
</evidence>
<name>A0AAJ0M7A6_9PEZI</name>
<reference evidence="2" key="1">
    <citation type="journal article" date="2023" name="Mol. Phylogenet. Evol.">
        <title>Genome-scale phylogeny and comparative genomics of the fungal order Sordariales.</title>
        <authorList>
            <person name="Hensen N."/>
            <person name="Bonometti L."/>
            <person name="Westerberg I."/>
            <person name="Brannstrom I.O."/>
            <person name="Guillou S."/>
            <person name="Cros-Aarteil S."/>
            <person name="Calhoun S."/>
            <person name="Haridas S."/>
            <person name="Kuo A."/>
            <person name="Mondo S."/>
            <person name="Pangilinan J."/>
            <person name="Riley R."/>
            <person name="LaButti K."/>
            <person name="Andreopoulos B."/>
            <person name="Lipzen A."/>
            <person name="Chen C."/>
            <person name="Yan M."/>
            <person name="Daum C."/>
            <person name="Ng V."/>
            <person name="Clum A."/>
            <person name="Steindorff A."/>
            <person name="Ohm R.A."/>
            <person name="Martin F."/>
            <person name="Silar P."/>
            <person name="Natvig D.O."/>
            <person name="Lalanne C."/>
            <person name="Gautier V."/>
            <person name="Ament-Velasquez S.L."/>
            <person name="Kruys A."/>
            <person name="Hutchinson M.I."/>
            <person name="Powell A.J."/>
            <person name="Barry K."/>
            <person name="Miller A.N."/>
            <person name="Grigoriev I.V."/>
            <person name="Debuchy R."/>
            <person name="Gladieux P."/>
            <person name="Hiltunen Thoren M."/>
            <person name="Johannesson H."/>
        </authorList>
    </citation>
    <scope>NUCLEOTIDE SEQUENCE</scope>
    <source>
        <strain evidence="2">CBS 333.67</strain>
    </source>
</reference>
<feature type="region of interest" description="Disordered" evidence="1">
    <location>
        <begin position="97"/>
        <end position="134"/>
    </location>
</feature>
<dbReference type="PANTHER" id="PTHR39609">
    <property type="entry name" value="RFEG-RELATED"/>
    <property type="match status" value="1"/>
</dbReference>
<organism evidence="2 3">
    <name type="scientific">Chaetomium strumarium</name>
    <dbReference type="NCBI Taxonomy" id="1170767"/>
    <lineage>
        <taxon>Eukaryota</taxon>
        <taxon>Fungi</taxon>
        <taxon>Dikarya</taxon>
        <taxon>Ascomycota</taxon>
        <taxon>Pezizomycotina</taxon>
        <taxon>Sordariomycetes</taxon>
        <taxon>Sordariomycetidae</taxon>
        <taxon>Sordariales</taxon>
        <taxon>Chaetomiaceae</taxon>
        <taxon>Chaetomium</taxon>
    </lineage>
</organism>
<proteinExistence type="predicted"/>
<reference evidence="2" key="2">
    <citation type="submission" date="2023-06" db="EMBL/GenBank/DDBJ databases">
        <authorList>
            <consortium name="Lawrence Berkeley National Laboratory"/>
            <person name="Mondo S.J."/>
            <person name="Hensen N."/>
            <person name="Bonometti L."/>
            <person name="Westerberg I."/>
            <person name="Brannstrom I.O."/>
            <person name="Guillou S."/>
            <person name="Cros-Aarteil S."/>
            <person name="Calhoun S."/>
            <person name="Haridas S."/>
            <person name="Kuo A."/>
            <person name="Pangilinan J."/>
            <person name="Riley R."/>
            <person name="Labutti K."/>
            <person name="Andreopoulos B."/>
            <person name="Lipzen A."/>
            <person name="Chen C."/>
            <person name="Yanf M."/>
            <person name="Daum C."/>
            <person name="Ng V."/>
            <person name="Clum A."/>
            <person name="Steindorff A."/>
            <person name="Ohm R."/>
            <person name="Martin F."/>
            <person name="Silar P."/>
            <person name="Natvig D."/>
            <person name="Lalanne C."/>
            <person name="Gautier V."/>
            <person name="Ament-Velasquez S.L."/>
            <person name="Kruys A."/>
            <person name="Hutchinson M.I."/>
            <person name="Powell A.J."/>
            <person name="Barry K."/>
            <person name="Miller A.N."/>
            <person name="Grigoriev I.V."/>
            <person name="Debuchy R."/>
            <person name="Gladieux P."/>
            <person name="Thoren M.H."/>
            <person name="Johannesson H."/>
        </authorList>
    </citation>
    <scope>NUCLEOTIDE SEQUENCE</scope>
    <source>
        <strain evidence="2">CBS 333.67</strain>
    </source>
</reference>
<feature type="compositionally biased region" description="Low complexity" evidence="1">
    <location>
        <begin position="197"/>
        <end position="209"/>
    </location>
</feature>
<dbReference type="Proteomes" id="UP001273166">
    <property type="component" value="Unassembled WGS sequence"/>
</dbReference>
<comment type="caution">
    <text evidence="2">The sequence shown here is derived from an EMBL/GenBank/DDBJ whole genome shotgun (WGS) entry which is preliminary data.</text>
</comment>
<feature type="region of interest" description="Disordered" evidence="1">
    <location>
        <begin position="197"/>
        <end position="434"/>
    </location>
</feature>
<evidence type="ECO:0000256" key="1">
    <source>
        <dbReference type="SAM" id="MobiDB-lite"/>
    </source>
</evidence>
<feature type="compositionally biased region" description="Polar residues" evidence="1">
    <location>
        <begin position="1"/>
        <end position="13"/>
    </location>
</feature>
<feature type="compositionally biased region" description="Basic and acidic residues" evidence="1">
    <location>
        <begin position="392"/>
        <end position="426"/>
    </location>
</feature>
<feature type="compositionally biased region" description="Polar residues" evidence="1">
    <location>
        <begin position="336"/>
        <end position="352"/>
    </location>
</feature>
<keyword evidence="3" id="KW-1185">Reference proteome</keyword>
<sequence>MAGRPNNRSSQTQPMPPAAPRQNEYFVPRDGIDREVITSDICRYLGNDALVRPGTYESPDGRVTQGYFITAYRNLTSAMIQDLKADSARWEQERRAAARSSGGGTMHLSHPNGMFMKRNSNSPVGSRDQPRGQSDYSAWKNLQREQQEYEATYGSAMDIDYAPPPGAAGNSVYASQPYAGAPPASYSTAAYPPPVHAGAPSQYPAQPAYGYPPNPPPTQYSPQPQNPGDRYAAIPPPPVPGSYQDAAFVHGSNYQTAAPGYATTGPPRMPPAMPHTSAAPSRTFSAPPVSTPVYGTEPDPYGYPPAGNPAAQAFPTDALYGRGPGAYTTAAAKPPGTSSDKLGSPAGTTQRQGYPAPPEPQYDDVRNSGLQSATTPTSVAPAQSASSVAAPARRDRDSEPRERERERDHRDHKARRTEQERDDRHADRNRHRHR</sequence>
<dbReference type="GeneID" id="87890132"/>
<accession>A0AAJ0M7A6</accession>
<dbReference type="EMBL" id="JAUDZG010000001">
    <property type="protein sequence ID" value="KAK3311477.1"/>
    <property type="molecule type" value="Genomic_DNA"/>
</dbReference>
<gene>
    <name evidence="2" type="ORF">B0T15DRAFT_77006</name>
</gene>
<dbReference type="PANTHER" id="PTHR39609:SF1">
    <property type="entry name" value="RFEG"/>
    <property type="match status" value="1"/>
</dbReference>
<feature type="compositionally biased region" description="Pro residues" evidence="1">
    <location>
        <begin position="210"/>
        <end position="219"/>
    </location>
</feature>
<feature type="region of interest" description="Disordered" evidence="1">
    <location>
        <begin position="1"/>
        <end position="24"/>
    </location>
</feature>
<dbReference type="RefSeq" id="XP_062727257.1">
    <property type="nucleotide sequence ID" value="XM_062871303.1"/>
</dbReference>
<evidence type="ECO:0000313" key="2">
    <source>
        <dbReference type="EMBL" id="KAK3311477.1"/>
    </source>
</evidence>